<dbReference type="Proteomes" id="UP001066276">
    <property type="component" value="Chromosome 12"/>
</dbReference>
<protein>
    <submittedName>
        <fullName evidence="2">Uncharacterized protein</fullName>
    </submittedName>
</protein>
<keyword evidence="3" id="KW-1185">Reference proteome</keyword>
<proteinExistence type="predicted"/>
<dbReference type="AlphaFoldDB" id="A0AAV7L4A7"/>
<reference evidence="2" key="1">
    <citation type="journal article" date="2022" name="bioRxiv">
        <title>Sequencing and chromosome-scale assembly of the giantPleurodeles waltlgenome.</title>
        <authorList>
            <person name="Brown T."/>
            <person name="Elewa A."/>
            <person name="Iarovenko S."/>
            <person name="Subramanian E."/>
            <person name="Araus A.J."/>
            <person name="Petzold A."/>
            <person name="Susuki M."/>
            <person name="Suzuki K.-i.T."/>
            <person name="Hayashi T."/>
            <person name="Toyoda A."/>
            <person name="Oliveira C."/>
            <person name="Osipova E."/>
            <person name="Leigh N.D."/>
            <person name="Simon A."/>
            <person name="Yun M.H."/>
        </authorList>
    </citation>
    <scope>NUCLEOTIDE SEQUENCE</scope>
    <source>
        <strain evidence="2">20211129_DDA</strain>
        <tissue evidence="2">Liver</tissue>
    </source>
</reference>
<evidence type="ECO:0000256" key="1">
    <source>
        <dbReference type="SAM" id="MobiDB-lite"/>
    </source>
</evidence>
<comment type="caution">
    <text evidence="2">The sequence shown here is derived from an EMBL/GenBank/DDBJ whole genome shotgun (WGS) entry which is preliminary data.</text>
</comment>
<dbReference type="EMBL" id="JANPWB010000016">
    <property type="protein sequence ID" value="KAJ1085734.1"/>
    <property type="molecule type" value="Genomic_DNA"/>
</dbReference>
<feature type="region of interest" description="Disordered" evidence="1">
    <location>
        <begin position="90"/>
        <end position="127"/>
    </location>
</feature>
<evidence type="ECO:0000313" key="3">
    <source>
        <dbReference type="Proteomes" id="UP001066276"/>
    </source>
</evidence>
<sequence length="245" mass="26892">MEYIVLEAVICEVALEPCKMASDPARGRNAPLHTRIACRHCGCVDFTWGGVGAGRTIRGPGAAQLSGPGRAGEGCRALFKCRGPAEQVKGLEGSSEAEFGGPPTPHRLRGQADNSVPRDASTPVTGGNVTEAVSWRFLHNVCPDSNLREHSRTLLGRLLDPQPSAKPPPNEQHRNAVSVTDVRHVFFFTFDIPEDFNREGDLSLEQVHILNFDLERDVREALLFYHMGFPWVTNGHRGHLRRGVS</sequence>
<accession>A0AAV7L4A7</accession>
<organism evidence="2 3">
    <name type="scientific">Pleurodeles waltl</name>
    <name type="common">Iberian ribbed newt</name>
    <dbReference type="NCBI Taxonomy" id="8319"/>
    <lineage>
        <taxon>Eukaryota</taxon>
        <taxon>Metazoa</taxon>
        <taxon>Chordata</taxon>
        <taxon>Craniata</taxon>
        <taxon>Vertebrata</taxon>
        <taxon>Euteleostomi</taxon>
        <taxon>Amphibia</taxon>
        <taxon>Batrachia</taxon>
        <taxon>Caudata</taxon>
        <taxon>Salamandroidea</taxon>
        <taxon>Salamandridae</taxon>
        <taxon>Pleurodelinae</taxon>
        <taxon>Pleurodeles</taxon>
    </lineage>
</organism>
<gene>
    <name evidence="2" type="ORF">NDU88_005859</name>
</gene>
<evidence type="ECO:0000313" key="2">
    <source>
        <dbReference type="EMBL" id="KAJ1085734.1"/>
    </source>
</evidence>
<name>A0AAV7L4A7_PLEWA</name>